<dbReference type="PANTHER" id="PTHR43048:SF5">
    <property type="entry name" value="BLR5325 PROTEIN"/>
    <property type="match status" value="1"/>
</dbReference>
<feature type="domain" description="Glyoxalase/fosfomycin resistance/dioxygenase" evidence="2">
    <location>
        <begin position="10"/>
        <end position="147"/>
    </location>
</feature>
<evidence type="ECO:0000259" key="2">
    <source>
        <dbReference type="Pfam" id="PF00903"/>
    </source>
</evidence>
<evidence type="ECO:0000313" key="4">
    <source>
        <dbReference type="Proteomes" id="UP000480854"/>
    </source>
</evidence>
<gene>
    <name evidence="3" type="ORF">DS843_08085</name>
</gene>
<name>A0A9W7NKS9_9PROT</name>
<dbReference type="InterPro" id="IPR018146">
    <property type="entry name" value="Glyoxalase_1_CS"/>
</dbReference>
<protein>
    <submittedName>
        <fullName evidence="3">Lactoylglutathione lyase</fullName>
    </submittedName>
</protein>
<dbReference type="EMBL" id="QOKW01000005">
    <property type="protein sequence ID" value="KAA0681734.1"/>
    <property type="molecule type" value="Genomic_DNA"/>
</dbReference>
<dbReference type="GO" id="GO:0004462">
    <property type="term" value="F:lactoylglutathione lyase activity"/>
    <property type="evidence" value="ECO:0007669"/>
    <property type="project" value="InterPro"/>
</dbReference>
<dbReference type="PROSITE" id="PS00934">
    <property type="entry name" value="GLYOXALASE_I_1"/>
    <property type="match status" value="1"/>
</dbReference>
<dbReference type="AlphaFoldDB" id="A0A9W7NKS9"/>
<comment type="caution">
    <text evidence="3">The sequence shown here is derived from an EMBL/GenBank/DDBJ whole genome shotgun (WGS) entry which is preliminary data.</text>
</comment>
<dbReference type="GO" id="GO:0004493">
    <property type="term" value="F:methylmalonyl-CoA epimerase activity"/>
    <property type="evidence" value="ECO:0007669"/>
    <property type="project" value="TreeGrafter"/>
</dbReference>
<keyword evidence="4" id="KW-1185">Reference proteome</keyword>
<dbReference type="InterPro" id="IPR029068">
    <property type="entry name" value="Glyas_Bleomycin-R_OHBP_Dase"/>
</dbReference>
<keyword evidence="3" id="KW-0456">Lyase</keyword>
<evidence type="ECO:0000313" key="3">
    <source>
        <dbReference type="EMBL" id="KAA0681734.1"/>
    </source>
</evidence>
<dbReference type="GO" id="GO:0046491">
    <property type="term" value="P:L-methylmalonyl-CoA metabolic process"/>
    <property type="evidence" value="ECO:0007669"/>
    <property type="project" value="TreeGrafter"/>
</dbReference>
<accession>A0A9W7NKS9</accession>
<keyword evidence="1" id="KW-0479">Metal-binding</keyword>
<dbReference type="OrthoDB" id="2613830at2"/>
<dbReference type="GO" id="GO:0046872">
    <property type="term" value="F:metal ion binding"/>
    <property type="evidence" value="ECO:0007669"/>
    <property type="project" value="UniProtKB-KW"/>
</dbReference>
<dbReference type="InterPro" id="IPR004360">
    <property type="entry name" value="Glyas_Fos-R_dOase_dom"/>
</dbReference>
<reference evidence="3 4" key="1">
    <citation type="submission" date="2018-07" db="EMBL/GenBank/DDBJ databases">
        <title>Genome sequence of Azospirillum sp. ATCC 49961.</title>
        <authorList>
            <person name="Sant'Anna F.H."/>
            <person name="Baldani J.I."/>
            <person name="Zilli J.E."/>
            <person name="Reis V.M."/>
            <person name="Hartmann A."/>
            <person name="Cruz L."/>
            <person name="de Souza E.M."/>
            <person name="de Oliveira Pedrosa F."/>
            <person name="Passaglia L.M.P."/>
        </authorList>
    </citation>
    <scope>NUCLEOTIDE SEQUENCE [LARGE SCALE GENOMIC DNA]</scope>
    <source>
        <strain evidence="3 4">ATCC 49961</strain>
    </source>
</reference>
<dbReference type="Gene3D" id="3.10.180.10">
    <property type="entry name" value="2,3-Dihydroxybiphenyl 1,2-Dioxygenase, domain 1"/>
    <property type="match status" value="1"/>
</dbReference>
<proteinExistence type="predicted"/>
<dbReference type="PANTHER" id="PTHR43048">
    <property type="entry name" value="METHYLMALONYL-COA EPIMERASE"/>
    <property type="match status" value="1"/>
</dbReference>
<evidence type="ECO:0000256" key="1">
    <source>
        <dbReference type="ARBA" id="ARBA00022723"/>
    </source>
</evidence>
<dbReference type="Proteomes" id="UP000480854">
    <property type="component" value="Unassembled WGS sequence"/>
</dbReference>
<dbReference type="Pfam" id="PF00903">
    <property type="entry name" value="Glyoxalase"/>
    <property type="match status" value="1"/>
</dbReference>
<sequence>MRRPPVSGARFDHVNIRVRDLDRAVRFYSDAFGLTVLLREELSGGWFDAIRGTTGAVADCAILVNGDHSLRVEMLCFAEPAPGPGGLDDVGIGHFAIAVDDIQAVRDRAIRAGAVPVGAVVDVPRAILPAGKRMCYLRDPDGILLELAQRLGP</sequence>
<organism evidence="3 4">
    <name type="scientific">Roseomonas genomospecies 6</name>
    <dbReference type="NCBI Taxonomy" id="214106"/>
    <lineage>
        <taxon>Bacteria</taxon>
        <taxon>Pseudomonadati</taxon>
        <taxon>Pseudomonadota</taxon>
        <taxon>Alphaproteobacteria</taxon>
        <taxon>Acetobacterales</taxon>
        <taxon>Roseomonadaceae</taxon>
        <taxon>Roseomonas</taxon>
    </lineage>
</organism>
<dbReference type="SUPFAM" id="SSF54593">
    <property type="entry name" value="Glyoxalase/Bleomycin resistance protein/Dihydroxybiphenyl dioxygenase"/>
    <property type="match status" value="1"/>
</dbReference>
<dbReference type="InterPro" id="IPR051785">
    <property type="entry name" value="MMCE/EMCE_epimerase"/>
</dbReference>